<keyword evidence="2" id="KW-0808">Transferase</keyword>
<dbReference type="Gene3D" id="3.30.200.20">
    <property type="entry name" value="Phosphorylase Kinase, domain 1"/>
    <property type="match status" value="1"/>
</dbReference>
<dbReference type="AlphaFoldDB" id="A0A3B0CCM4"/>
<dbReference type="RefSeq" id="WP_120710011.1">
    <property type="nucleotide sequence ID" value="NZ_RBCJ01000001.1"/>
</dbReference>
<name>A0A3B0CCM4_9FLAO</name>
<proteinExistence type="inferred from homology"/>
<keyword evidence="2 3" id="KW-0418">Kinase</keyword>
<accession>A0A3B0CCM4</accession>
<evidence type="ECO:0000313" key="4">
    <source>
        <dbReference type="Proteomes" id="UP000276603"/>
    </source>
</evidence>
<keyword evidence="4" id="KW-1185">Reference proteome</keyword>
<dbReference type="GO" id="GO:0016301">
    <property type="term" value="F:kinase activity"/>
    <property type="evidence" value="ECO:0007669"/>
    <property type="project" value="UniProtKB-UniRule"/>
</dbReference>
<dbReference type="PIRSF" id="PIRSF006221">
    <property type="entry name" value="Ketosamine-3-kinase"/>
    <property type="match status" value="1"/>
</dbReference>
<dbReference type="EMBL" id="RBCJ01000001">
    <property type="protein sequence ID" value="RKN82820.1"/>
    <property type="molecule type" value="Genomic_DNA"/>
</dbReference>
<dbReference type="InterPro" id="IPR011009">
    <property type="entry name" value="Kinase-like_dom_sf"/>
</dbReference>
<dbReference type="Gene3D" id="3.90.1200.10">
    <property type="match status" value="1"/>
</dbReference>
<dbReference type="PANTHER" id="PTHR12149">
    <property type="entry name" value="FRUCTOSAMINE 3 KINASE-RELATED PROTEIN"/>
    <property type="match status" value="1"/>
</dbReference>
<comment type="caution">
    <text evidence="3">The sequence shown here is derived from an EMBL/GenBank/DDBJ whole genome shotgun (WGS) entry which is preliminary data.</text>
</comment>
<protein>
    <submittedName>
        <fullName evidence="3">Fructosamine kinase</fullName>
    </submittedName>
</protein>
<dbReference type="Pfam" id="PF03881">
    <property type="entry name" value="Fructosamin_kin"/>
    <property type="match status" value="1"/>
</dbReference>
<dbReference type="PANTHER" id="PTHR12149:SF8">
    <property type="entry name" value="PROTEIN-RIBULOSAMINE 3-KINASE"/>
    <property type="match status" value="1"/>
</dbReference>
<evidence type="ECO:0000256" key="2">
    <source>
        <dbReference type="PIRNR" id="PIRNR006221"/>
    </source>
</evidence>
<reference evidence="3 4" key="1">
    <citation type="submission" date="2018-10" db="EMBL/GenBank/DDBJ databases">
        <title>Ulvibacterium marinum gen. nov., sp. nov., a novel marine bacterium of the family Flavobacteriaceae, isolated from a culture of the green alga Ulva prolifera.</title>
        <authorList>
            <person name="Zhang Z."/>
        </authorList>
    </citation>
    <scope>NUCLEOTIDE SEQUENCE [LARGE SCALE GENOMIC DNA]</scope>
    <source>
        <strain evidence="3 4">CCMM003</strain>
    </source>
</reference>
<dbReference type="OrthoDB" id="5291879at2"/>
<comment type="similarity">
    <text evidence="1 2">Belongs to the fructosamine kinase family.</text>
</comment>
<evidence type="ECO:0000256" key="1">
    <source>
        <dbReference type="ARBA" id="ARBA00009460"/>
    </source>
</evidence>
<organism evidence="3 4">
    <name type="scientific">Ulvibacterium marinum</name>
    <dbReference type="NCBI Taxonomy" id="2419782"/>
    <lineage>
        <taxon>Bacteria</taxon>
        <taxon>Pseudomonadati</taxon>
        <taxon>Bacteroidota</taxon>
        <taxon>Flavobacteriia</taxon>
        <taxon>Flavobacteriales</taxon>
        <taxon>Flavobacteriaceae</taxon>
        <taxon>Ulvibacterium</taxon>
    </lineage>
</organism>
<sequence>MQKELKAHIEYLLCINIQKVQSLSGGDISQAYLLETETEHFFCKVNRDGNAHKMFLVEKAGLEAISNTQVIATPNVLLCEPLEKGAFLIMEYIKPGRASQAEMAQLGHQLAALHQFSKSDYYGWETDNFIGSLPQGNSPNTDWGPFYVQERLLPQIKTAIDNKQLDVSDIPSETKLSVTCKNLFPKTEPALLHGDLWGGNYLVSQGGKPYLIDPAIYYGHHEVDIAMTRLFGGFDSSFYHAYQEHFPKEPFEDERRDIYQLYYLLVHLNLFGRSYYGSVKAILKRYF</sequence>
<dbReference type="Proteomes" id="UP000276603">
    <property type="component" value="Unassembled WGS sequence"/>
</dbReference>
<evidence type="ECO:0000313" key="3">
    <source>
        <dbReference type="EMBL" id="RKN82820.1"/>
    </source>
</evidence>
<dbReference type="SUPFAM" id="SSF56112">
    <property type="entry name" value="Protein kinase-like (PK-like)"/>
    <property type="match status" value="1"/>
</dbReference>
<gene>
    <name evidence="3" type="ORF">D7Z94_02985</name>
</gene>
<dbReference type="InterPro" id="IPR016477">
    <property type="entry name" value="Fructo-/Ketosamine-3-kinase"/>
</dbReference>